<dbReference type="CDD" id="cd04301">
    <property type="entry name" value="NAT_SF"/>
    <property type="match status" value="1"/>
</dbReference>
<dbReference type="Pfam" id="PF00583">
    <property type="entry name" value="Acetyltransf_1"/>
    <property type="match status" value="1"/>
</dbReference>
<dbReference type="Proteomes" id="UP001054892">
    <property type="component" value="Unassembled WGS sequence"/>
</dbReference>
<name>A0A6J4EC27_9PSED</name>
<dbReference type="PANTHER" id="PTHR43877:SF1">
    <property type="entry name" value="ACETYLTRANSFERASE"/>
    <property type="match status" value="1"/>
</dbReference>
<evidence type="ECO:0000256" key="1">
    <source>
        <dbReference type="ARBA" id="ARBA00022679"/>
    </source>
</evidence>
<evidence type="ECO:0000313" key="6">
    <source>
        <dbReference type="Proteomes" id="UP000509383"/>
    </source>
</evidence>
<keyword evidence="7" id="KW-1185">Reference proteome</keyword>
<dbReference type="AlphaFoldDB" id="A0A6J4EC27"/>
<evidence type="ECO:0000313" key="4">
    <source>
        <dbReference type="EMBL" id="BCG26021.1"/>
    </source>
</evidence>
<dbReference type="RefSeq" id="WP_228723475.1">
    <property type="nucleotide sequence ID" value="NZ_AP023189.1"/>
</dbReference>
<dbReference type="EMBL" id="BQKM01000001">
    <property type="protein sequence ID" value="GJN51248.1"/>
    <property type="molecule type" value="Genomic_DNA"/>
</dbReference>
<dbReference type="SUPFAM" id="SSF55729">
    <property type="entry name" value="Acyl-CoA N-acyltransferases (Nat)"/>
    <property type="match status" value="1"/>
</dbReference>
<dbReference type="EMBL" id="AP023189">
    <property type="protein sequence ID" value="BCG26021.1"/>
    <property type="molecule type" value="Genomic_DNA"/>
</dbReference>
<proteinExistence type="predicted"/>
<dbReference type="Proteomes" id="UP000509383">
    <property type="component" value="Chromosome"/>
</dbReference>
<dbReference type="InterPro" id="IPR016181">
    <property type="entry name" value="Acyl_CoA_acyltransferase"/>
</dbReference>
<dbReference type="InterPro" id="IPR000182">
    <property type="entry name" value="GNAT_dom"/>
</dbReference>
<protein>
    <recommendedName>
        <fullName evidence="3">N-acetyltransferase domain-containing protein</fullName>
    </recommendedName>
</protein>
<dbReference type="InterPro" id="IPR050832">
    <property type="entry name" value="Bact_Acetyltransf"/>
</dbReference>
<keyword evidence="2" id="KW-0012">Acyltransferase</keyword>
<evidence type="ECO:0000256" key="2">
    <source>
        <dbReference type="ARBA" id="ARBA00023315"/>
    </source>
</evidence>
<reference evidence="4 6" key="1">
    <citation type="submission" date="2020-05" db="EMBL/GenBank/DDBJ databases">
        <title>Characterization of novel class B3 metallo-beta-lactamase from novel Pseudomonas species.</title>
        <authorList>
            <person name="Yamada K."/>
            <person name="Aoki K."/>
            <person name="Ishii Y."/>
        </authorList>
    </citation>
    <scope>NUCLEOTIDE SEQUENCE [LARGE SCALE GENOMIC DNA]</scope>
    <source>
        <strain evidence="4 6">TUM18999</strain>
        <strain evidence="5 7">TUM20286</strain>
    </source>
</reference>
<feature type="domain" description="N-acetyltransferase" evidence="3">
    <location>
        <begin position="17"/>
        <end position="158"/>
    </location>
</feature>
<dbReference type="PANTHER" id="PTHR43877">
    <property type="entry name" value="AMINOALKYLPHOSPHONATE N-ACETYLTRANSFERASE-RELATED-RELATED"/>
    <property type="match status" value="1"/>
</dbReference>
<dbReference type="KEGG" id="ptw:TUM18999_42120"/>
<accession>A0A6J4EC27</accession>
<sequence length="158" mass="17099">MPQPLPQLLPDSPFTTVTLRAASPADAPALAALLHQLGEDESRPDHALLALRLAELPSGREVVVAERDGRLLGTCTVILVEHLAHNFARSAIVEDVVVDKDARGLGIGQALMDKAAERGRAWGCYKLVLSSGQSREAAHRFYESLGYRPHGISLYLDI</sequence>
<keyword evidence="1" id="KW-0808">Transferase</keyword>
<evidence type="ECO:0000313" key="5">
    <source>
        <dbReference type="EMBL" id="GJN51248.1"/>
    </source>
</evidence>
<dbReference type="PROSITE" id="PS51186">
    <property type="entry name" value="GNAT"/>
    <property type="match status" value="1"/>
</dbReference>
<dbReference type="GO" id="GO:0016747">
    <property type="term" value="F:acyltransferase activity, transferring groups other than amino-acyl groups"/>
    <property type="evidence" value="ECO:0007669"/>
    <property type="project" value="InterPro"/>
</dbReference>
<evidence type="ECO:0000313" key="7">
    <source>
        <dbReference type="Proteomes" id="UP001054892"/>
    </source>
</evidence>
<dbReference type="Gene3D" id="3.40.630.30">
    <property type="match status" value="1"/>
</dbReference>
<organism evidence="4 6">
    <name type="scientific">Pseudomonas tohonis</name>
    <dbReference type="NCBI Taxonomy" id="2725477"/>
    <lineage>
        <taxon>Bacteria</taxon>
        <taxon>Pseudomonadati</taxon>
        <taxon>Pseudomonadota</taxon>
        <taxon>Gammaproteobacteria</taxon>
        <taxon>Pseudomonadales</taxon>
        <taxon>Pseudomonadaceae</taxon>
        <taxon>Pseudomonas</taxon>
    </lineage>
</organism>
<evidence type="ECO:0000259" key="3">
    <source>
        <dbReference type="PROSITE" id="PS51186"/>
    </source>
</evidence>
<gene>
    <name evidence="4" type="ORF">TUM18999_42120</name>
    <name evidence="5" type="ORF">TUM20286_10000</name>
</gene>